<dbReference type="STRING" id="4232.A0A251RUX8"/>
<dbReference type="InParanoid" id="A0A251RUX8"/>
<dbReference type="Pfam" id="PF05553">
    <property type="entry name" value="DUF761"/>
    <property type="match status" value="1"/>
</dbReference>
<dbReference type="Gramene" id="mRNA:HanXRQr2_Chr17g0815771">
    <property type="protein sequence ID" value="mRNA:HanXRQr2_Chr17g0815771"/>
    <property type="gene ID" value="HanXRQr2_Chr17g0815771"/>
</dbReference>
<organism evidence="4 5">
    <name type="scientific">Helianthus annuus</name>
    <name type="common">Common sunflower</name>
    <dbReference type="NCBI Taxonomy" id="4232"/>
    <lineage>
        <taxon>Eukaryota</taxon>
        <taxon>Viridiplantae</taxon>
        <taxon>Streptophyta</taxon>
        <taxon>Embryophyta</taxon>
        <taxon>Tracheophyta</taxon>
        <taxon>Spermatophyta</taxon>
        <taxon>Magnoliopsida</taxon>
        <taxon>eudicotyledons</taxon>
        <taxon>Gunneridae</taxon>
        <taxon>Pentapetalae</taxon>
        <taxon>asterids</taxon>
        <taxon>campanulids</taxon>
        <taxon>Asterales</taxon>
        <taxon>Asteraceae</taxon>
        <taxon>Asteroideae</taxon>
        <taxon>Heliantheae alliance</taxon>
        <taxon>Heliantheae</taxon>
        <taxon>Helianthus</taxon>
    </lineage>
</organism>
<feature type="domain" description="DUF4408" evidence="2">
    <location>
        <begin position="43"/>
        <end position="72"/>
    </location>
</feature>
<dbReference type="Proteomes" id="UP000215914">
    <property type="component" value="Chromosome 17"/>
</dbReference>
<keyword evidence="5" id="KW-1185">Reference proteome</keyword>
<dbReference type="OrthoDB" id="1933168at2759"/>
<keyword evidence="1" id="KW-1133">Transmembrane helix</keyword>
<evidence type="ECO:0000313" key="3">
    <source>
        <dbReference type="EMBL" id="KAF5756528.1"/>
    </source>
</evidence>
<dbReference type="OMA" id="SEMCEYA"/>
<sequence>MVASSSSNSRTLSLKVLLISAGVASIALTAVPLIFNFAVNDLPSIWSVIDSWMKPPYLYAIVNGIIITIIASTHFQPNHRHEHDDYNQSNYAPPPSELTKAATNLSFGVMEPPPVGYDDIIKPRVTVAYESKCTDLEVETVAVEIEDEFITTKSVWQPSVQVPPEVNLPVEQKRLVTSRFAHNRKPAKNVPEGARALRVLKAKKHETLDSTWKMITDGRRIPTTTTKQFRKSDTFVKLHHNHPSDESKTNTKMVRKSETFKDQNHHQQSGEKLKKYLSPSHEELNRRIEAFIKKFNEDMRLQRQESLKHYMEMINGGGANKT</sequence>
<reference evidence="4" key="2">
    <citation type="submission" date="2017-02" db="EMBL/GenBank/DDBJ databases">
        <title>Sunflower complete genome.</title>
        <authorList>
            <person name="Langlade N."/>
            <person name="Munos S."/>
        </authorList>
    </citation>
    <scope>NUCLEOTIDE SEQUENCE [LARGE SCALE GENOMIC DNA]</scope>
    <source>
        <tissue evidence="4">Leaves</tissue>
    </source>
</reference>
<name>A0A251RUX8_HELAN</name>
<dbReference type="InterPro" id="IPR025520">
    <property type="entry name" value="DUF4408"/>
</dbReference>
<keyword evidence="1" id="KW-0812">Transmembrane</keyword>
<evidence type="ECO:0000313" key="5">
    <source>
        <dbReference type="Proteomes" id="UP000215914"/>
    </source>
</evidence>
<dbReference type="AlphaFoldDB" id="A0A251RUX8"/>
<accession>A0A251RUX8</accession>
<feature type="transmembrane region" description="Helical" evidence="1">
    <location>
        <begin position="57"/>
        <end position="75"/>
    </location>
</feature>
<dbReference type="EMBL" id="CM007906">
    <property type="protein sequence ID" value="OTF88087.1"/>
    <property type="molecule type" value="Genomic_DNA"/>
</dbReference>
<dbReference type="PANTHER" id="PTHR33098:SF75">
    <property type="entry name" value="DUF4408 DOMAIN PROTEIN"/>
    <property type="match status" value="1"/>
</dbReference>
<dbReference type="FunCoup" id="A0A251RUX8">
    <property type="interactions" value="131"/>
</dbReference>
<reference evidence="3" key="3">
    <citation type="submission" date="2020-06" db="EMBL/GenBank/DDBJ databases">
        <title>Helianthus annuus Genome sequencing and assembly Release 2.</title>
        <authorList>
            <person name="Gouzy J."/>
            <person name="Langlade N."/>
            <person name="Munos S."/>
        </authorList>
    </citation>
    <scope>NUCLEOTIDE SEQUENCE</scope>
    <source>
        <tissue evidence="3">Leaves</tissue>
    </source>
</reference>
<dbReference type="EMBL" id="MNCJ02000332">
    <property type="protein sequence ID" value="KAF5756528.1"/>
    <property type="molecule type" value="Genomic_DNA"/>
</dbReference>
<dbReference type="PANTHER" id="PTHR33098">
    <property type="entry name" value="COTTON FIBER (DUF761)"/>
    <property type="match status" value="1"/>
</dbReference>
<evidence type="ECO:0000313" key="4">
    <source>
        <dbReference type="EMBL" id="OTF88087.1"/>
    </source>
</evidence>
<gene>
    <name evidence="4" type="ORF">HannXRQ_Chr17g0569171</name>
    <name evidence="3" type="ORF">HanXRQr2_Chr17g0815771</name>
</gene>
<keyword evidence="1" id="KW-0472">Membrane</keyword>
<feature type="transmembrane region" description="Helical" evidence="1">
    <location>
        <begin position="12"/>
        <end position="37"/>
    </location>
</feature>
<proteinExistence type="predicted"/>
<dbReference type="Pfam" id="PF14364">
    <property type="entry name" value="DUF4408"/>
    <property type="match status" value="1"/>
</dbReference>
<reference evidence="3 5" key="1">
    <citation type="journal article" date="2017" name="Nature">
        <title>The sunflower genome provides insights into oil metabolism, flowering and Asterid evolution.</title>
        <authorList>
            <person name="Badouin H."/>
            <person name="Gouzy J."/>
            <person name="Grassa C.J."/>
            <person name="Murat F."/>
            <person name="Staton S.E."/>
            <person name="Cottret L."/>
            <person name="Lelandais-Briere C."/>
            <person name="Owens G.L."/>
            <person name="Carrere S."/>
            <person name="Mayjonade B."/>
            <person name="Legrand L."/>
            <person name="Gill N."/>
            <person name="Kane N.C."/>
            <person name="Bowers J.E."/>
            <person name="Hubner S."/>
            <person name="Bellec A."/>
            <person name="Berard A."/>
            <person name="Berges H."/>
            <person name="Blanchet N."/>
            <person name="Boniface M.C."/>
            <person name="Brunel D."/>
            <person name="Catrice O."/>
            <person name="Chaidir N."/>
            <person name="Claudel C."/>
            <person name="Donnadieu C."/>
            <person name="Faraut T."/>
            <person name="Fievet G."/>
            <person name="Helmstetter N."/>
            <person name="King M."/>
            <person name="Knapp S.J."/>
            <person name="Lai Z."/>
            <person name="Le Paslier M.C."/>
            <person name="Lippi Y."/>
            <person name="Lorenzon L."/>
            <person name="Mandel J.R."/>
            <person name="Marage G."/>
            <person name="Marchand G."/>
            <person name="Marquand E."/>
            <person name="Bret-Mestries E."/>
            <person name="Morien E."/>
            <person name="Nambeesan S."/>
            <person name="Nguyen T."/>
            <person name="Pegot-Espagnet P."/>
            <person name="Pouilly N."/>
            <person name="Raftis F."/>
            <person name="Sallet E."/>
            <person name="Schiex T."/>
            <person name="Thomas J."/>
            <person name="Vandecasteele C."/>
            <person name="Vares D."/>
            <person name="Vear F."/>
            <person name="Vautrin S."/>
            <person name="Crespi M."/>
            <person name="Mangin B."/>
            <person name="Burke J.M."/>
            <person name="Salse J."/>
            <person name="Munos S."/>
            <person name="Vincourt P."/>
            <person name="Rieseberg L.H."/>
            <person name="Langlade N.B."/>
        </authorList>
    </citation>
    <scope>NUCLEOTIDE SEQUENCE [LARGE SCALE GENOMIC DNA]</scope>
    <source>
        <strain evidence="5">cv. SF193</strain>
        <tissue evidence="3">Leaves</tissue>
    </source>
</reference>
<dbReference type="InterPro" id="IPR008480">
    <property type="entry name" value="DUF761_pln"/>
</dbReference>
<protein>
    <recommendedName>
        <fullName evidence="2">DUF4408 domain-containing protein</fullName>
    </recommendedName>
</protein>
<evidence type="ECO:0000259" key="2">
    <source>
        <dbReference type="Pfam" id="PF14364"/>
    </source>
</evidence>
<evidence type="ECO:0000256" key="1">
    <source>
        <dbReference type="SAM" id="Phobius"/>
    </source>
</evidence>